<gene>
    <name evidence="15" type="ORF">AB1Y20_020717</name>
</gene>
<protein>
    <recommendedName>
        <fullName evidence="3">Glycerophosphocholine acyltransferase 1</fullName>
    </recommendedName>
</protein>
<keyword evidence="5" id="KW-0808">Transferase</keyword>
<evidence type="ECO:0000256" key="13">
    <source>
        <dbReference type="SAM" id="MobiDB-lite"/>
    </source>
</evidence>
<evidence type="ECO:0000256" key="7">
    <source>
        <dbReference type="ARBA" id="ARBA00022989"/>
    </source>
</evidence>
<keyword evidence="8" id="KW-0443">Lipid metabolism</keyword>
<evidence type="ECO:0000256" key="12">
    <source>
        <dbReference type="ARBA" id="ARBA00023315"/>
    </source>
</evidence>
<evidence type="ECO:0000256" key="2">
    <source>
        <dbReference type="ARBA" id="ARBA00006675"/>
    </source>
</evidence>
<sequence>MDDEAAEEDNESVHSVQSDEATATRSRGDARRYEDAVLRIIRESLVSAGQRTSALLHTQRPLLAEVRRRMRADREMLRSMLRGRETRREALRSASRTVAGVPGKIRYQITRRVRKRITGAEGVRVRDHFRSRMEEPPVVRFRDKVSFMLGVCGCALIEFFVLAHPHLYPYCYAAFAIPLLVMRWCIYRSLKWHLFLFDFCYFVNLSCLVQLLMPTSRQLILINFAHTMGPLAMAIPTWRNSLVFHSLDKVTSVFIHGGPPLLLFCVRWFPAAHIEPSVADPVSAREFLTLGMGGYVFWQLLYVFVTEVVYAASLRANDDMMTSTRWLTTPPYSGITAFAYMGCKKVGIMRAGELFDSESWKCKLIFMGVQLLYTLATLVVVPFLWNSYYTHLAYLILIYTICVWNGGSYYIEVFSKAYRTQFDGDAATRRAKALESYGAPKRGKPPTNPSSPARGAPSSPSREAVPAPLETATDEGSKKDD</sequence>
<feature type="transmembrane region" description="Helical" evidence="14">
    <location>
        <begin position="219"/>
        <end position="238"/>
    </location>
</feature>
<organism evidence="15 16">
    <name type="scientific">Prymnesium parvum</name>
    <name type="common">Toxic golden alga</name>
    <dbReference type="NCBI Taxonomy" id="97485"/>
    <lineage>
        <taxon>Eukaryota</taxon>
        <taxon>Haptista</taxon>
        <taxon>Haptophyta</taxon>
        <taxon>Prymnesiophyceae</taxon>
        <taxon>Prymnesiales</taxon>
        <taxon>Prymnesiaceae</taxon>
        <taxon>Prymnesium</taxon>
    </lineage>
</organism>
<evidence type="ECO:0000313" key="16">
    <source>
        <dbReference type="Proteomes" id="UP001515480"/>
    </source>
</evidence>
<evidence type="ECO:0000256" key="6">
    <source>
        <dbReference type="ARBA" id="ARBA00022692"/>
    </source>
</evidence>
<feature type="compositionally biased region" description="Polar residues" evidence="13">
    <location>
        <begin position="13"/>
        <end position="25"/>
    </location>
</feature>
<feature type="region of interest" description="Disordered" evidence="13">
    <location>
        <begin position="435"/>
        <end position="481"/>
    </location>
</feature>
<dbReference type="PANTHER" id="PTHR31201:SF1">
    <property type="entry name" value="GLYCEROPHOSPHOCHOLINE ACYLTRANSFERASE 1"/>
    <property type="match status" value="1"/>
</dbReference>
<feature type="compositionally biased region" description="Acidic residues" evidence="13">
    <location>
        <begin position="1"/>
        <end position="10"/>
    </location>
</feature>
<dbReference type="GO" id="GO:0016020">
    <property type="term" value="C:membrane"/>
    <property type="evidence" value="ECO:0007669"/>
    <property type="project" value="UniProtKB-SubCell"/>
</dbReference>
<feature type="compositionally biased region" description="Low complexity" evidence="13">
    <location>
        <begin position="450"/>
        <end position="462"/>
    </location>
</feature>
<evidence type="ECO:0000256" key="10">
    <source>
        <dbReference type="ARBA" id="ARBA00023209"/>
    </source>
</evidence>
<feature type="transmembrane region" description="Helical" evidence="14">
    <location>
        <begin position="250"/>
        <end position="270"/>
    </location>
</feature>
<proteinExistence type="inferred from homology"/>
<feature type="transmembrane region" description="Helical" evidence="14">
    <location>
        <begin position="391"/>
        <end position="411"/>
    </location>
</feature>
<feature type="transmembrane region" description="Helical" evidence="14">
    <location>
        <begin position="145"/>
        <end position="161"/>
    </location>
</feature>
<keyword evidence="9 14" id="KW-0472">Membrane</keyword>
<evidence type="ECO:0000256" key="1">
    <source>
        <dbReference type="ARBA" id="ARBA00004141"/>
    </source>
</evidence>
<keyword evidence="6 14" id="KW-0812">Transmembrane</keyword>
<evidence type="ECO:0000256" key="9">
    <source>
        <dbReference type="ARBA" id="ARBA00023136"/>
    </source>
</evidence>
<comment type="caution">
    <text evidence="15">The sequence shown here is derived from an EMBL/GenBank/DDBJ whole genome shotgun (WGS) entry which is preliminary data.</text>
</comment>
<evidence type="ECO:0000256" key="14">
    <source>
        <dbReference type="SAM" id="Phobius"/>
    </source>
</evidence>
<keyword evidence="11" id="KW-1208">Phospholipid metabolism</keyword>
<feature type="transmembrane region" description="Helical" evidence="14">
    <location>
        <begin position="167"/>
        <end position="187"/>
    </location>
</feature>
<dbReference type="InterPro" id="IPR021261">
    <property type="entry name" value="GPCAT"/>
</dbReference>
<feature type="region of interest" description="Disordered" evidence="13">
    <location>
        <begin position="1"/>
        <end position="29"/>
    </location>
</feature>
<dbReference type="AlphaFoldDB" id="A0AB34JVZ2"/>
<evidence type="ECO:0000256" key="8">
    <source>
        <dbReference type="ARBA" id="ARBA00023098"/>
    </source>
</evidence>
<dbReference type="Pfam" id="PF10998">
    <property type="entry name" value="DUF2838"/>
    <property type="match status" value="1"/>
</dbReference>
<evidence type="ECO:0000256" key="5">
    <source>
        <dbReference type="ARBA" id="ARBA00022679"/>
    </source>
</evidence>
<keyword evidence="16" id="KW-1185">Reference proteome</keyword>
<evidence type="ECO:0000256" key="4">
    <source>
        <dbReference type="ARBA" id="ARBA00022516"/>
    </source>
</evidence>
<feature type="transmembrane region" description="Helical" evidence="14">
    <location>
        <begin position="194"/>
        <end position="213"/>
    </location>
</feature>
<keyword evidence="12" id="KW-0012">Acyltransferase</keyword>
<comment type="subcellular location">
    <subcellularLocation>
        <location evidence="1">Membrane</location>
        <topology evidence="1">Multi-pass membrane protein</topology>
    </subcellularLocation>
</comment>
<keyword evidence="4" id="KW-0444">Lipid biosynthesis</keyword>
<accession>A0AB34JVZ2</accession>
<dbReference type="GO" id="GO:0016746">
    <property type="term" value="F:acyltransferase activity"/>
    <property type="evidence" value="ECO:0007669"/>
    <property type="project" value="UniProtKB-KW"/>
</dbReference>
<dbReference type="EMBL" id="JBGBPQ010000004">
    <property type="protein sequence ID" value="KAL1525889.1"/>
    <property type="molecule type" value="Genomic_DNA"/>
</dbReference>
<keyword evidence="10" id="KW-0594">Phospholipid biosynthesis</keyword>
<evidence type="ECO:0000256" key="11">
    <source>
        <dbReference type="ARBA" id="ARBA00023264"/>
    </source>
</evidence>
<keyword evidence="7 14" id="KW-1133">Transmembrane helix</keyword>
<name>A0AB34JVZ2_PRYPA</name>
<evidence type="ECO:0000313" key="15">
    <source>
        <dbReference type="EMBL" id="KAL1525889.1"/>
    </source>
</evidence>
<evidence type="ECO:0000256" key="3">
    <source>
        <dbReference type="ARBA" id="ARBA00019082"/>
    </source>
</evidence>
<dbReference type="GO" id="GO:0006656">
    <property type="term" value="P:phosphatidylcholine biosynthetic process"/>
    <property type="evidence" value="ECO:0007669"/>
    <property type="project" value="TreeGrafter"/>
</dbReference>
<dbReference type="PANTHER" id="PTHR31201">
    <property type="entry name" value="OS01G0585100 PROTEIN"/>
    <property type="match status" value="1"/>
</dbReference>
<reference evidence="15 16" key="1">
    <citation type="journal article" date="2024" name="Science">
        <title>Giant polyketide synthase enzymes in the biosynthesis of giant marine polyether toxins.</title>
        <authorList>
            <person name="Fallon T.R."/>
            <person name="Shende V.V."/>
            <person name="Wierzbicki I.H."/>
            <person name="Pendleton A.L."/>
            <person name="Watervoot N.F."/>
            <person name="Auber R.P."/>
            <person name="Gonzalez D.J."/>
            <person name="Wisecaver J.H."/>
            <person name="Moore B.S."/>
        </authorList>
    </citation>
    <scope>NUCLEOTIDE SEQUENCE [LARGE SCALE GENOMIC DNA]</scope>
    <source>
        <strain evidence="15 16">12B1</strain>
    </source>
</reference>
<feature type="transmembrane region" description="Helical" evidence="14">
    <location>
        <begin position="364"/>
        <end position="385"/>
    </location>
</feature>
<feature type="transmembrane region" description="Helical" evidence="14">
    <location>
        <begin position="290"/>
        <end position="312"/>
    </location>
</feature>
<comment type="similarity">
    <text evidence="2">Belongs to the GPC1 family.</text>
</comment>
<dbReference type="Proteomes" id="UP001515480">
    <property type="component" value="Unassembled WGS sequence"/>
</dbReference>